<dbReference type="Pfam" id="PF05071">
    <property type="entry name" value="NDUFA12"/>
    <property type="match status" value="1"/>
</dbReference>
<dbReference type="PANTHER" id="PTHR12910:SF2">
    <property type="entry name" value="NADH DEHYDROGENASE [UBIQUINONE] 1 ALPHA SUBCOMPLEX SUBUNIT 12"/>
    <property type="match status" value="1"/>
</dbReference>
<proteinExistence type="predicted"/>
<feature type="region of interest" description="Disordered" evidence="1">
    <location>
        <begin position="68"/>
        <end position="117"/>
    </location>
</feature>
<protein>
    <submittedName>
        <fullName evidence="2">NADH:ubiquinone oxidoreductase subunit NDUFA12</fullName>
    </submittedName>
</protein>
<accession>A0ABS5FA01</accession>
<evidence type="ECO:0000256" key="1">
    <source>
        <dbReference type="SAM" id="MobiDB-lite"/>
    </source>
</evidence>
<dbReference type="EMBL" id="JAAGBB010000106">
    <property type="protein sequence ID" value="MBR0669389.1"/>
    <property type="molecule type" value="Genomic_DNA"/>
</dbReference>
<keyword evidence="3" id="KW-1185">Reference proteome</keyword>
<dbReference type="InterPro" id="IPR007763">
    <property type="entry name" value="NDUFA12"/>
</dbReference>
<dbReference type="PANTHER" id="PTHR12910">
    <property type="entry name" value="NADH-UBIQUINONE OXIDOREDUCTASE SUBUNIT B17.2"/>
    <property type="match status" value="1"/>
</dbReference>
<name>A0ABS5FA01_9PROT</name>
<dbReference type="Proteomes" id="UP001196870">
    <property type="component" value="Unassembled WGS sequence"/>
</dbReference>
<reference evidence="3" key="1">
    <citation type="journal article" date="2021" name="Syst. Appl. Microbiol.">
        <title>Roseomonas hellenica sp. nov., isolated from roots of wild-growing Alkanna tinctoria.</title>
        <authorList>
            <person name="Rat A."/>
            <person name="Naranjo H.D."/>
            <person name="Lebbe L."/>
            <person name="Cnockaert M."/>
            <person name="Krigas N."/>
            <person name="Grigoriadou K."/>
            <person name="Maloupa E."/>
            <person name="Willems A."/>
        </authorList>
    </citation>
    <scope>NUCLEOTIDE SEQUENCE [LARGE SCALE GENOMIC DNA]</scope>
    <source>
        <strain evidence="3">LMG 31523</strain>
    </source>
</reference>
<evidence type="ECO:0000313" key="3">
    <source>
        <dbReference type="Proteomes" id="UP001196870"/>
    </source>
</evidence>
<evidence type="ECO:0000313" key="2">
    <source>
        <dbReference type="EMBL" id="MBR0669389.1"/>
    </source>
</evidence>
<sequence>MSFLTSFFIRLSARRIGSDAAGNTYWQAKRALRDGRPKRFVLYAGRPEASAVPPEWWGWLHHTTRDPLPAEPQHAWQKPHLANRTGTAEAWRPPGSQYKEGRPVNPAGDYQAWTPGA</sequence>
<gene>
    <name evidence="2" type="ORF">GXW71_33880</name>
</gene>
<comment type="caution">
    <text evidence="2">The sequence shown here is derived from an EMBL/GenBank/DDBJ whole genome shotgun (WGS) entry which is preliminary data.</text>
</comment>
<organism evidence="2 3">
    <name type="scientific">Plastoroseomonas hellenica</name>
    <dbReference type="NCBI Taxonomy" id="2687306"/>
    <lineage>
        <taxon>Bacteria</taxon>
        <taxon>Pseudomonadati</taxon>
        <taxon>Pseudomonadota</taxon>
        <taxon>Alphaproteobacteria</taxon>
        <taxon>Acetobacterales</taxon>
        <taxon>Acetobacteraceae</taxon>
        <taxon>Plastoroseomonas</taxon>
    </lineage>
</organism>